<keyword evidence="2" id="KW-1185">Reference proteome</keyword>
<dbReference type="eggNOG" id="ENOG5031FHD">
    <property type="taxonomic scope" value="Bacteria"/>
</dbReference>
<dbReference type="EMBL" id="CP003169">
    <property type="protein sequence ID" value="AEV71502.1"/>
    <property type="molecule type" value="Genomic_DNA"/>
</dbReference>
<evidence type="ECO:0000313" key="1">
    <source>
        <dbReference type="EMBL" id="AEV71502.1"/>
    </source>
</evidence>
<evidence type="ECO:0000313" key="2">
    <source>
        <dbReference type="Proteomes" id="UP000005442"/>
    </source>
</evidence>
<dbReference type="PATRIC" id="fig|710685.3.peg.880"/>
<dbReference type="STRING" id="710685.MycrhN_0872"/>
<proteinExistence type="predicted"/>
<sequence length="273" mass="30750">MDAVISLLDSRWPYRPWRYGFGEAQIGDPVAIVLDTDPPSVMTELATIGADGRPDLALMRWPHTTPGLIDLATLAIVCNFSEDPRNTWVLRGGAAAQMESALTECGYRLDESMRLGRSEIAAARILLHSVGECLGCRDAFDFTTEDARDAVYIHMVDTPQRQTALPVVRTERYASYLYDSTPESWLLPEIPADIPGVLCRRCEQSMREEGFTSLLDFRFARHPKCPRCRANRTRKAMYGEPSGPIREPWLDPRGCVQRGEHVWTCGACGLEWW</sequence>
<name>G8RRR1_MYCRN</name>
<dbReference type="KEGG" id="mrh:MycrhN_0872"/>
<dbReference type="AlphaFoldDB" id="G8RRR1"/>
<dbReference type="Proteomes" id="UP000005442">
    <property type="component" value="Chromosome"/>
</dbReference>
<reference evidence="1 2" key="1">
    <citation type="submission" date="2011-12" db="EMBL/GenBank/DDBJ databases">
        <title>Complete sequence of Mycobacterium rhodesiae NBB3.</title>
        <authorList>
            <consortium name="US DOE Joint Genome Institute"/>
            <person name="Lucas S."/>
            <person name="Han J."/>
            <person name="Lapidus A."/>
            <person name="Cheng J.-F."/>
            <person name="Goodwin L."/>
            <person name="Pitluck S."/>
            <person name="Peters L."/>
            <person name="Mikhailova N."/>
            <person name="Gu W."/>
            <person name="Detter J.C."/>
            <person name="Han C."/>
            <person name="Tapia R."/>
            <person name="Land M."/>
            <person name="Hauser L."/>
            <person name="Kyrpides N."/>
            <person name="Ivanova N."/>
            <person name="Pagani I."/>
            <person name="Mattes T."/>
            <person name="Holmes A."/>
            <person name="Rutledge P."/>
            <person name="Paulsen I."/>
            <person name="Coleman N."/>
            <person name="Woyke T."/>
        </authorList>
    </citation>
    <scope>NUCLEOTIDE SEQUENCE [LARGE SCALE GENOMIC DNA]</scope>
    <source>
        <strain evidence="1 2">NBB3</strain>
    </source>
</reference>
<organism evidence="1 2">
    <name type="scientific">Mycolicibacterium rhodesiae (strain NBB3)</name>
    <name type="common">Mycobacterium rhodesiae</name>
    <dbReference type="NCBI Taxonomy" id="710685"/>
    <lineage>
        <taxon>Bacteria</taxon>
        <taxon>Bacillati</taxon>
        <taxon>Actinomycetota</taxon>
        <taxon>Actinomycetes</taxon>
        <taxon>Mycobacteriales</taxon>
        <taxon>Mycobacteriaceae</taxon>
        <taxon>Mycolicibacterium</taxon>
    </lineage>
</organism>
<accession>G8RRR1</accession>
<protein>
    <submittedName>
        <fullName evidence="1">Uncharacterized protein</fullName>
    </submittedName>
</protein>
<dbReference type="HOGENOM" id="CLU_993486_0_0_11"/>
<gene>
    <name evidence="1" type="ordered locus">MycrhN_0872</name>
</gene>